<keyword evidence="2" id="KW-1185">Reference proteome</keyword>
<protein>
    <submittedName>
        <fullName evidence="1">Uncharacterized protein</fullName>
    </submittedName>
</protein>
<organism evidence="1 2">
    <name type="scientific">Merluccius polli</name>
    <name type="common">Benguela hake</name>
    <name type="synonym">Merluccius cadenati</name>
    <dbReference type="NCBI Taxonomy" id="89951"/>
    <lineage>
        <taxon>Eukaryota</taxon>
        <taxon>Metazoa</taxon>
        <taxon>Chordata</taxon>
        <taxon>Craniata</taxon>
        <taxon>Vertebrata</taxon>
        <taxon>Euteleostomi</taxon>
        <taxon>Actinopterygii</taxon>
        <taxon>Neopterygii</taxon>
        <taxon>Teleostei</taxon>
        <taxon>Neoteleostei</taxon>
        <taxon>Acanthomorphata</taxon>
        <taxon>Zeiogadaria</taxon>
        <taxon>Gadariae</taxon>
        <taxon>Gadiformes</taxon>
        <taxon>Gadoidei</taxon>
        <taxon>Merlucciidae</taxon>
        <taxon>Merluccius</taxon>
    </lineage>
</organism>
<dbReference type="EMBL" id="JAOPHQ010000591">
    <property type="protein sequence ID" value="KAK0154025.1"/>
    <property type="molecule type" value="Genomic_DNA"/>
</dbReference>
<dbReference type="AlphaFoldDB" id="A0AA47PA40"/>
<name>A0AA47PA40_MERPO</name>
<reference evidence="1" key="1">
    <citation type="journal article" date="2023" name="Front. Mar. Sci.">
        <title>A new Merluccius polli reference genome to investigate the effects of global change in West African waters.</title>
        <authorList>
            <person name="Mateo J.L."/>
            <person name="Blanco-Fernandez C."/>
            <person name="Garcia-Vazquez E."/>
            <person name="Machado-Schiaffino G."/>
        </authorList>
    </citation>
    <scope>NUCLEOTIDE SEQUENCE</scope>
    <source>
        <strain evidence="1">C29</strain>
        <tissue evidence="1">Fin</tissue>
    </source>
</reference>
<evidence type="ECO:0000313" key="1">
    <source>
        <dbReference type="EMBL" id="KAK0154025.1"/>
    </source>
</evidence>
<proteinExistence type="predicted"/>
<comment type="caution">
    <text evidence="1">The sequence shown here is derived from an EMBL/GenBank/DDBJ whole genome shotgun (WGS) entry which is preliminary data.</text>
</comment>
<gene>
    <name evidence="1" type="ORF">N1851_003888</name>
</gene>
<sequence>MRLFYSLLDGKDLSPRSFKWDFRKESSRNARGQLPACCMIALSRSKWRIHKLGAIYFTSRNFYNLILLNINCVALFHAQDIKTYSFSKILDLVVHDIKIIERDGIRVTTLYDQPVPTIVQVTGDNLGFVESFSARYCCRFCLAQKNVFQTEFN</sequence>
<dbReference type="Proteomes" id="UP001174136">
    <property type="component" value="Unassembled WGS sequence"/>
</dbReference>
<evidence type="ECO:0000313" key="2">
    <source>
        <dbReference type="Proteomes" id="UP001174136"/>
    </source>
</evidence>
<accession>A0AA47PA40</accession>